<protein>
    <submittedName>
        <fullName evidence="2">RNA-binding protein</fullName>
    </submittedName>
</protein>
<accession>A0ABS7THL4</accession>
<name>A0ABS7THL4_9BACT</name>
<dbReference type="SUPFAM" id="SSF54928">
    <property type="entry name" value="RNA-binding domain, RBD"/>
    <property type="match status" value="1"/>
</dbReference>
<dbReference type="PROSITE" id="PS50102">
    <property type="entry name" value="RRM"/>
    <property type="match status" value="1"/>
</dbReference>
<dbReference type="SMART" id="SM00360">
    <property type="entry name" value="RRM"/>
    <property type="match status" value="1"/>
</dbReference>
<dbReference type="InterPro" id="IPR012677">
    <property type="entry name" value="Nucleotide-bd_a/b_plait_sf"/>
</dbReference>
<keyword evidence="3" id="KW-1185">Reference proteome</keyword>
<evidence type="ECO:0000259" key="1">
    <source>
        <dbReference type="PROSITE" id="PS50102"/>
    </source>
</evidence>
<dbReference type="Pfam" id="PF00076">
    <property type="entry name" value="RRM_1"/>
    <property type="match status" value="1"/>
</dbReference>
<dbReference type="RefSeq" id="WP_224189472.1">
    <property type="nucleotide sequence ID" value="NZ_JAIRAU010000001.1"/>
</dbReference>
<dbReference type="InterPro" id="IPR035979">
    <property type="entry name" value="RBD_domain_sf"/>
</dbReference>
<evidence type="ECO:0000313" key="3">
    <source>
        <dbReference type="Proteomes" id="UP001139031"/>
    </source>
</evidence>
<reference evidence="2" key="1">
    <citation type="submission" date="2021-08" db="EMBL/GenBank/DDBJ databases">
        <authorList>
            <person name="Stevens D.C."/>
        </authorList>
    </citation>
    <scope>NUCLEOTIDE SEQUENCE</scope>
    <source>
        <strain evidence="2">DSM 53165</strain>
    </source>
</reference>
<comment type="caution">
    <text evidence="2">The sequence shown here is derived from an EMBL/GenBank/DDBJ whole genome shotgun (WGS) entry which is preliminary data.</text>
</comment>
<feature type="domain" description="RRM" evidence="1">
    <location>
        <begin position="3"/>
        <end position="79"/>
    </location>
</feature>
<organism evidence="2 3">
    <name type="scientific">Nannocystis pusilla</name>
    <dbReference type="NCBI Taxonomy" id="889268"/>
    <lineage>
        <taxon>Bacteria</taxon>
        <taxon>Pseudomonadati</taxon>
        <taxon>Myxococcota</taxon>
        <taxon>Polyangia</taxon>
        <taxon>Nannocystales</taxon>
        <taxon>Nannocystaceae</taxon>
        <taxon>Nannocystis</taxon>
    </lineage>
</organism>
<dbReference type="InterPro" id="IPR000504">
    <property type="entry name" value="RRM_dom"/>
</dbReference>
<sequence>MPKRIRVEGLSMSTTPATLQAGFTNFGPLVRCQLEFDVNGVPLGVAHLEYGATEAGAAAIANMNNTPFDGATISVREDS</sequence>
<dbReference type="Gene3D" id="3.30.70.330">
    <property type="match status" value="1"/>
</dbReference>
<evidence type="ECO:0000313" key="2">
    <source>
        <dbReference type="EMBL" id="MBZ5707709.1"/>
    </source>
</evidence>
<dbReference type="EMBL" id="JAIRAU010000001">
    <property type="protein sequence ID" value="MBZ5707709.1"/>
    <property type="molecule type" value="Genomic_DNA"/>
</dbReference>
<proteinExistence type="predicted"/>
<dbReference type="Proteomes" id="UP001139031">
    <property type="component" value="Unassembled WGS sequence"/>
</dbReference>
<gene>
    <name evidence="2" type="ORF">K7C98_00460</name>
</gene>
<dbReference type="CDD" id="cd00590">
    <property type="entry name" value="RRM_SF"/>
    <property type="match status" value="1"/>
</dbReference>